<dbReference type="EMBL" id="LT854256">
    <property type="protein sequence ID" value="SMR50647.1"/>
    <property type="molecule type" value="Genomic_DNA"/>
</dbReference>
<evidence type="ECO:0000313" key="2">
    <source>
        <dbReference type="Proteomes" id="UP000245764"/>
    </source>
</evidence>
<reference evidence="2" key="1">
    <citation type="submission" date="2017-05" db="EMBL/GenBank/DDBJ databases">
        <authorList>
            <person name="Song R."/>
            <person name="Chenine A.L."/>
            <person name="Ruprecht R.M."/>
        </authorList>
    </citation>
    <scope>NUCLEOTIDE SEQUENCE [LARGE SCALE GENOMIC DNA]</scope>
</reference>
<proteinExistence type="predicted"/>
<dbReference type="Proteomes" id="UP000245764">
    <property type="component" value="Chromosome 4"/>
</dbReference>
<organism evidence="1 2">
    <name type="scientific">Zymoseptoria tritici ST99CH_1E4</name>
    <dbReference type="NCBI Taxonomy" id="1276532"/>
    <lineage>
        <taxon>Eukaryota</taxon>
        <taxon>Fungi</taxon>
        <taxon>Dikarya</taxon>
        <taxon>Ascomycota</taxon>
        <taxon>Pezizomycotina</taxon>
        <taxon>Dothideomycetes</taxon>
        <taxon>Dothideomycetidae</taxon>
        <taxon>Mycosphaerellales</taxon>
        <taxon>Mycosphaerellaceae</taxon>
        <taxon>Zymoseptoria</taxon>
    </lineage>
</organism>
<accession>A0A2H1GAQ9</accession>
<gene>
    <name evidence="1" type="ORF">ZT1E4_G4865</name>
</gene>
<name>A0A2H1GAQ9_ZYMTR</name>
<evidence type="ECO:0000313" key="1">
    <source>
        <dbReference type="EMBL" id="SMR50647.1"/>
    </source>
</evidence>
<sequence>MSVNGQDLLYDGLTDPRPAVQSSSKCRYEIVAQIFGCEGVKVIKFEEVEKGLKGLVETDGPELMNLIVSIKPTTVNGGSDEGSQLFARSLWCHTTTMCPGHSTRTAENNPMAIIAMVKSDDVEKSEGDNTTRCATIPKFGRP</sequence>
<protein>
    <submittedName>
        <fullName evidence="1">Uncharacterized protein</fullName>
    </submittedName>
</protein>
<dbReference type="AlphaFoldDB" id="A0A2H1GAQ9"/>